<gene>
    <name evidence="1" type="primary">esxU</name>
    <name evidence="1" type="ORF">MSIMFB_01044</name>
</gene>
<dbReference type="InterPro" id="IPR036689">
    <property type="entry name" value="ESAT-6-like_sf"/>
</dbReference>
<dbReference type="Proteomes" id="UP000554965">
    <property type="component" value="Unassembled WGS sequence"/>
</dbReference>
<dbReference type="SUPFAM" id="SSF140453">
    <property type="entry name" value="EsxAB dimer-like"/>
    <property type="match status" value="1"/>
</dbReference>
<reference evidence="1 2" key="1">
    <citation type="submission" date="2017-10" db="EMBL/GenBank/DDBJ databases">
        <authorList>
            <consortium name="Urmite Genomes"/>
        </authorList>
    </citation>
    <scope>NUCLEOTIDE SEQUENCE [LARGE SCALE GENOMIC DNA]</scope>
    <source>
        <strain evidence="1 2">FB-527</strain>
    </source>
</reference>
<dbReference type="Pfam" id="PF06013">
    <property type="entry name" value="WXG100"/>
    <property type="match status" value="1"/>
</dbReference>
<organism evidence="1 2">
    <name type="scientific">Mycobacterium simulans</name>
    <dbReference type="NCBI Taxonomy" id="627089"/>
    <lineage>
        <taxon>Bacteria</taxon>
        <taxon>Bacillati</taxon>
        <taxon>Actinomycetota</taxon>
        <taxon>Actinomycetes</taxon>
        <taxon>Mycobacteriales</taxon>
        <taxon>Mycobacteriaceae</taxon>
        <taxon>Mycobacterium</taxon>
    </lineage>
</organism>
<evidence type="ECO:0000313" key="2">
    <source>
        <dbReference type="Proteomes" id="UP000554965"/>
    </source>
</evidence>
<proteinExistence type="predicted"/>
<dbReference type="EMBL" id="OCTY01000002">
    <property type="protein sequence ID" value="SOJ53542.1"/>
    <property type="molecule type" value="Genomic_DNA"/>
</dbReference>
<keyword evidence="2" id="KW-1185">Reference proteome</keyword>
<name>A0A7Z7IJK3_9MYCO</name>
<dbReference type="InterPro" id="IPR010310">
    <property type="entry name" value="T7SS_ESAT-6-like"/>
</dbReference>
<accession>A0A7Z7IJK3</accession>
<dbReference type="AlphaFoldDB" id="A0A7Z7IJK3"/>
<comment type="caution">
    <text evidence="1">The sequence shown here is derived from an EMBL/GenBank/DDBJ whole genome shotgun (WGS) entry which is preliminary data.</text>
</comment>
<protein>
    <submittedName>
        <fullName evidence="1">ESAT-6-like protein EsxU</fullName>
    </submittedName>
</protein>
<sequence>MSLKLGGTYRHRSGVVFGMSTLSTDFDLMRSVASTTDSRNEEIRVMLQSFIGRMSTVPASVWGGPAAARFKDVVDRWNAESMRLYHVLHAIAETIRHNEAALREAGQDHAHHIAAAGGHL</sequence>
<dbReference type="Gene3D" id="1.10.287.1060">
    <property type="entry name" value="ESAT-6-like"/>
    <property type="match status" value="1"/>
</dbReference>
<evidence type="ECO:0000313" key="1">
    <source>
        <dbReference type="EMBL" id="SOJ53542.1"/>
    </source>
</evidence>